<dbReference type="PROSITE" id="PS50181">
    <property type="entry name" value="FBOX"/>
    <property type="match status" value="1"/>
</dbReference>
<name>A0A061BFW2_RHOTO</name>
<dbReference type="InterPro" id="IPR001810">
    <property type="entry name" value="F-box_dom"/>
</dbReference>
<feature type="region of interest" description="Disordered" evidence="1">
    <location>
        <begin position="743"/>
        <end position="769"/>
    </location>
</feature>
<feature type="compositionally biased region" description="Acidic residues" evidence="1">
    <location>
        <begin position="751"/>
        <end position="769"/>
    </location>
</feature>
<feature type="compositionally biased region" description="Low complexity" evidence="1">
    <location>
        <begin position="287"/>
        <end position="309"/>
    </location>
</feature>
<feature type="compositionally biased region" description="Gly residues" evidence="1">
    <location>
        <begin position="89"/>
        <end position="101"/>
    </location>
</feature>
<gene>
    <name evidence="3" type="ORF">RHTO0S_11e05754g</name>
</gene>
<evidence type="ECO:0000259" key="2">
    <source>
        <dbReference type="PROSITE" id="PS50181"/>
    </source>
</evidence>
<evidence type="ECO:0000256" key="1">
    <source>
        <dbReference type="SAM" id="MobiDB-lite"/>
    </source>
</evidence>
<feature type="region of interest" description="Disordered" evidence="1">
    <location>
        <begin position="284"/>
        <end position="320"/>
    </location>
</feature>
<dbReference type="SUPFAM" id="SSF81383">
    <property type="entry name" value="F-box domain"/>
    <property type="match status" value="1"/>
</dbReference>
<reference evidence="3" key="1">
    <citation type="journal article" date="2014" name="Genome Announc.">
        <title>Draft genome sequence of Rhodosporidium toruloides CECT1137, an oleaginous yeast of biotechnological interest.</title>
        <authorList>
            <person name="Morin N."/>
            <person name="Calcas X."/>
            <person name="Devillers H."/>
            <person name="Durrens P."/>
            <person name="Sherman D.J."/>
            <person name="Nicaud J.-M."/>
            <person name="Neuveglise C."/>
        </authorList>
    </citation>
    <scope>NUCLEOTIDE SEQUENCE</scope>
    <source>
        <strain evidence="3">CECT1137</strain>
    </source>
</reference>
<accession>A0A061BFW2</accession>
<feature type="compositionally biased region" description="Acidic residues" evidence="1">
    <location>
        <begin position="54"/>
        <end position="75"/>
    </location>
</feature>
<feature type="compositionally biased region" description="Acidic residues" evidence="1">
    <location>
        <begin position="25"/>
        <end position="37"/>
    </location>
</feature>
<dbReference type="OrthoDB" id="2526341at2759"/>
<organism evidence="3">
    <name type="scientific">Rhodotorula toruloides</name>
    <name type="common">Yeast</name>
    <name type="synonym">Rhodosporidium toruloides</name>
    <dbReference type="NCBI Taxonomy" id="5286"/>
    <lineage>
        <taxon>Eukaryota</taxon>
        <taxon>Fungi</taxon>
        <taxon>Dikarya</taxon>
        <taxon>Basidiomycota</taxon>
        <taxon>Pucciniomycotina</taxon>
        <taxon>Microbotryomycetes</taxon>
        <taxon>Sporidiobolales</taxon>
        <taxon>Sporidiobolaceae</taxon>
        <taxon>Rhodotorula</taxon>
    </lineage>
</organism>
<dbReference type="CDD" id="cd09917">
    <property type="entry name" value="F-box_SF"/>
    <property type="match status" value="1"/>
</dbReference>
<sequence>MTGRAKHPRRASTRSSYAVARAFEDEGGEEERETDEEVVPRKRDKGKGRAVEVFDSDEGEEDEDETSEDDASDWEESCKKPKKSKSAGRKGGQGGGAGAGKKGGRKGKDVGRLEVMKTLPLELLVEIFSHLDPNDLLALSMVNKQYRSLLGSPAYQTVWQESRGRLDLPDVSSAGLTEFQYAHLMFGKRCQACNSPYAKRADFGIMQRLCKACRNVLVVRLDWNEASRPGIHPQAKDCVLLCLHSQNDMRYLADAPYGLIADLEWWSNKLWELEYADADAYATTKEAAPSGPANSASSRSRSSRAAQPSYVEDDVSDDSRELGPRGFAKWERVLAIVNARLRLRAEFREDAIKLRNAERELHKLLAERKRVYLFPELWMERAQQIEDRVRAIDRRFGHKDFDHDDFLYHKLVFQETPLTDEEWETIKSKVLKILYNVREKRYVTDYKEMCQDRQHALRRRYDGLKSDLEADAQPFMPLFVDFLLFESVMPLWVFDEVRVDDELWEDALVDINEEIEQYRLELILHAHEIILSATTDPDDRQTQDTLDEPLEATLDDAFFSRATSFVCCAFQNCKKPLPWDEMRDMNPRPDAKNCIGPLVDVLKHQHLAHNFQNFVPNDKVLRAGPQFHINLPLEIACAVSALLELGNLDEATAGLYELRAYFDSVHSIEWENATCFKRKFRWRGKWFDLLCTIKKEVDKASRLKPPLALEPPVLVVREYKKTRSKKKKMSDRLFTSSSAFAYDNRARSEESDSDGSEDEGEDEDGEDSG</sequence>
<dbReference type="InterPro" id="IPR036047">
    <property type="entry name" value="F-box-like_dom_sf"/>
</dbReference>
<evidence type="ECO:0000313" key="3">
    <source>
        <dbReference type="EMBL" id="CDR45862.1"/>
    </source>
</evidence>
<dbReference type="Pfam" id="PF00646">
    <property type="entry name" value="F-box"/>
    <property type="match status" value="1"/>
</dbReference>
<feature type="domain" description="F-box" evidence="2">
    <location>
        <begin position="113"/>
        <end position="162"/>
    </location>
</feature>
<dbReference type="Gene3D" id="1.20.1280.50">
    <property type="match status" value="1"/>
</dbReference>
<dbReference type="EMBL" id="LK052946">
    <property type="protein sequence ID" value="CDR45862.1"/>
    <property type="molecule type" value="Genomic_DNA"/>
</dbReference>
<dbReference type="AlphaFoldDB" id="A0A061BFW2"/>
<dbReference type="SMART" id="SM00256">
    <property type="entry name" value="FBOX"/>
    <property type="match status" value="1"/>
</dbReference>
<proteinExistence type="predicted"/>
<feature type="compositionally biased region" description="Basic residues" evidence="1">
    <location>
        <begin position="1"/>
        <end position="12"/>
    </location>
</feature>
<protein>
    <submittedName>
        <fullName evidence="3">RHTO0S11e05754g1_1</fullName>
    </submittedName>
</protein>
<feature type="region of interest" description="Disordered" evidence="1">
    <location>
        <begin position="1"/>
        <end position="109"/>
    </location>
</feature>